<dbReference type="KEGG" id="vct:JV59_33875"/>
<name>A0A2A2CRZ7_9VIBR</name>
<dbReference type="AlphaFoldDB" id="A0A2A2CRZ7"/>
<dbReference type="EMBL" id="JXXR01000004">
    <property type="protein sequence ID" value="KJY76245.1"/>
    <property type="molecule type" value="Genomic_DNA"/>
</dbReference>
<proteinExistence type="predicted"/>
<dbReference type="RefSeq" id="WP_021455151.1">
    <property type="nucleotide sequence ID" value="NZ_CP009264.1"/>
</dbReference>
<evidence type="ECO:0000313" key="1">
    <source>
        <dbReference type="EMBL" id="KJY76245.1"/>
    </source>
</evidence>
<accession>A0A2A2CRZ7</accession>
<reference evidence="1" key="1">
    <citation type="journal article" date="2015" name="BMC Genomics">
        <title>Genome mining reveals unlocked bioactive potential of marine Gram-negative bacteria.</title>
        <authorList>
            <person name="Machado H."/>
            <person name="Sonnenschein E.C."/>
            <person name="Melchiorsen J."/>
            <person name="Gram L."/>
        </authorList>
    </citation>
    <scope>NUCLEOTIDE SEQUENCE</scope>
    <source>
        <strain evidence="1">S2052</strain>
    </source>
</reference>
<sequence length="105" mass="11792">MIIFNSDSVGSLLKLLLDDTKVSKSYYFNDGSENHKLACFDEVTDLFDVNGCMQSIVTSYQLHFIGGLSLKVKRLGNEYQIVGNLSLNTKNKEESPLAHVAEFHF</sequence>
<organism evidence="1">
    <name type="scientific">Vibrio coralliilyticus</name>
    <dbReference type="NCBI Taxonomy" id="190893"/>
    <lineage>
        <taxon>Bacteria</taxon>
        <taxon>Pseudomonadati</taxon>
        <taxon>Pseudomonadota</taxon>
        <taxon>Gammaproteobacteria</taxon>
        <taxon>Vibrionales</taxon>
        <taxon>Vibrionaceae</taxon>
        <taxon>Vibrio</taxon>
    </lineage>
</organism>
<protein>
    <submittedName>
        <fullName evidence="1">Uncharacterized protein</fullName>
    </submittedName>
</protein>
<gene>
    <name evidence="1" type="ORF">TW71_06670</name>
</gene>
<comment type="caution">
    <text evidence="1">The sequence shown here is derived from an EMBL/GenBank/DDBJ whole genome shotgun (WGS) entry which is preliminary data.</text>
</comment>